<dbReference type="InterPro" id="IPR029058">
    <property type="entry name" value="AB_hydrolase_fold"/>
</dbReference>
<keyword evidence="2" id="KW-1133">Transmembrane helix</keyword>
<feature type="compositionally biased region" description="Polar residues" evidence="1">
    <location>
        <begin position="294"/>
        <end position="303"/>
    </location>
</feature>
<accession>A0A5B1CL78</accession>
<dbReference type="AlphaFoldDB" id="A0A5B1CL78"/>
<dbReference type="PANTHER" id="PTHR45856">
    <property type="entry name" value="ALPHA/BETA-HYDROLASES SUPERFAMILY PROTEIN"/>
    <property type="match status" value="1"/>
</dbReference>
<feature type="domain" description="Fungal lipase-type" evidence="3">
    <location>
        <begin position="115"/>
        <end position="262"/>
    </location>
</feature>
<reference evidence="4 5" key="1">
    <citation type="submission" date="2019-08" db="EMBL/GenBank/DDBJ databases">
        <title>Deep-cultivation of Planctomycetes and their phenomic and genomic characterization uncovers novel biology.</title>
        <authorList>
            <person name="Wiegand S."/>
            <person name="Jogler M."/>
            <person name="Boedeker C."/>
            <person name="Pinto D."/>
            <person name="Vollmers J."/>
            <person name="Rivas-Marin E."/>
            <person name="Kohn T."/>
            <person name="Peeters S.H."/>
            <person name="Heuer A."/>
            <person name="Rast P."/>
            <person name="Oberbeckmann S."/>
            <person name="Bunk B."/>
            <person name="Jeske O."/>
            <person name="Meyerdierks A."/>
            <person name="Storesund J.E."/>
            <person name="Kallscheuer N."/>
            <person name="Luecker S."/>
            <person name="Lage O.M."/>
            <person name="Pohl T."/>
            <person name="Merkel B.J."/>
            <person name="Hornburger P."/>
            <person name="Mueller R.-W."/>
            <person name="Bruemmer F."/>
            <person name="Labrenz M."/>
            <person name="Spormann A.M."/>
            <person name="Op Den Camp H."/>
            <person name="Overmann J."/>
            <person name="Amann R."/>
            <person name="Jetten M.S.M."/>
            <person name="Mascher T."/>
            <person name="Medema M.H."/>
            <person name="Devos D.P."/>
            <person name="Kaster A.-K."/>
            <person name="Ovreas L."/>
            <person name="Rohde M."/>
            <person name="Galperin M.Y."/>
            <person name="Jogler C."/>
        </authorList>
    </citation>
    <scope>NUCLEOTIDE SEQUENCE [LARGE SCALE GENOMIC DNA]</scope>
    <source>
        <strain evidence="4 5">LF1</strain>
    </source>
</reference>
<organism evidence="4 5">
    <name type="scientific">Rubripirellula obstinata</name>
    <dbReference type="NCBI Taxonomy" id="406547"/>
    <lineage>
        <taxon>Bacteria</taxon>
        <taxon>Pseudomonadati</taxon>
        <taxon>Planctomycetota</taxon>
        <taxon>Planctomycetia</taxon>
        <taxon>Pirellulales</taxon>
        <taxon>Pirellulaceae</taxon>
        <taxon>Rubripirellula</taxon>
    </lineage>
</organism>
<keyword evidence="5" id="KW-1185">Reference proteome</keyword>
<feature type="region of interest" description="Disordered" evidence="1">
    <location>
        <begin position="294"/>
        <end position="313"/>
    </location>
</feature>
<dbReference type="Pfam" id="PF01764">
    <property type="entry name" value="Lipase_3"/>
    <property type="match status" value="1"/>
</dbReference>
<dbReference type="InterPro" id="IPR051218">
    <property type="entry name" value="Sec_MonoDiacylglyc_Lipase"/>
</dbReference>
<dbReference type="EMBL" id="VRLW01000001">
    <property type="protein sequence ID" value="KAA1261828.1"/>
    <property type="molecule type" value="Genomic_DNA"/>
</dbReference>
<feature type="transmembrane region" description="Helical" evidence="2">
    <location>
        <begin position="6"/>
        <end position="22"/>
    </location>
</feature>
<dbReference type="PANTHER" id="PTHR45856:SF11">
    <property type="entry name" value="FUNGAL LIPASE-LIKE DOMAIN-CONTAINING PROTEIN"/>
    <property type="match status" value="1"/>
</dbReference>
<keyword evidence="2" id="KW-0472">Membrane</keyword>
<comment type="caution">
    <text evidence="4">The sequence shown here is derived from an EMBL/GenBank/DDBJ whole genome shotgun (WGS) entry which is preliminary data.</text>
</comment>
<dbReference type="SUPFAM" id="SSF53474">
    <property type="entry name" value="alpha/beta-Hydrolases"/>
    <property type="match status" value="1"/>
</dbReference>
<proteinExistence type="predicted"/>
<evidence type="ECO:0000313" key="5">
    <source>
        <dbReference type="Proteomes" id="UP000322699"/>
    </source>
</evidence>
<dbReference type="RefSeq" id="WP_200836800.1">
    <property type="nucleotide sequence ID" value="NZ_LWSK01000017.1"/>
</dbReference>
<protein>
    <submittedName>
        <fullName evidence="4">Lipase (Class 3)</fullName>
    </submittedName>
</protein>
<evidence type="ECO:0000256" key="2">
    <source>
        <dbReference type="SAM" id="Phobius"/>
    </source>
</evidence>
<dbReference type="GO" id="GO:0006629">
    <property type="term" value="P:lipid metabolic process"/>
    <property type="evidence" value="ECO:0007669"/>
    <property type="project" value="InterPro"/>
</dbReference>
<name>A0A5B1CL78_9BACT</name>
<evidence type="ECO:0000313" key="4">
    <source>
        <dbReference type="EMBL" id="KAA1261828.1"/>
    </source>
</evidence>
<dbReference type="CDD" id="cd00519">
    <property type="entry name" value="Lipase_3"/>
    <property type="match status" value="1"/>
</dbReference>
<dbReference type="Proteomes" id="UP000322699">
    <property type="component" value="Unassembled WGS sequence"/>
</dbReference>
<evidence type="ECO:0000259" key="3">
    <source>
        <dbReference type="Pfam" id="PF01764"/>
    </source>
</evidence>
<dbReference type="Gene3D" id="3.40.50.1820">
    <property type="entry name" value="alpha/beta hydrolase"/>
    <property type="match status" value="1"/>
</dbReference>
<dbReference type="InterPro" id="IPR002921">
    <property type="entry name" value="Fungal_lipase-type"/>
</dbReference>
<keyword evidence="2" id="KW-0812">Transmembrane</keyword>
<gene>
    <name evidence="4" type="ORF">LF1_43880</name>
</gene>
<sequence length="349" mass="38567">MSSVLLMILVAFVILVIGWMLWRSRFRATEAAPVSSIDLSASDGLALTRQTGLFLDSTVDHGPMHAHYLARACDLAYLGESEASARFRDELNLQARLISVDNTQVYVGENAESIVVAFRGSESPSSLDGFKDWLLTNSRNFLVLPEGRIGTDFAAAGVGARFHRGFMAALEEVWFPLKSTVQAAYDRKERPIWITGHSLGGAIALMAGWRFHQAFLPVHQIVTFGAPMVGNQRAADAYHKEFPGKIFRYVDLSDLVPRMPTISLLSNQYNHVQQEITLGGDQNKTAQSFLSDLAESQPNPQNDSADDAGNDLTNSSEETLWREVQTQIESHLMANYIARISDMQSNTIG</sequence>
<evidence type="ECO:0000256" key="1">
    <source>
        <dbReference type="SAM" id="MobiDB-lite"/>
    </source>
</evidence>